<dbReference type="GO" id="GO:0005096">
    <property type="term" value="F:GTPase activator activity"/>
    <property type="evidence" value="ECO:0007669"/>
    <property type="project" value="UniProtKB-KW"/>
</dbReference>
<dbReference type="SUPFAM" id="SSF52047">
    <property type="entry name" value="RNI-like"/>
    <property type="match status" value="1"/>
</dbReference>
<dbReference type="KEGG" id="tet:TTHERM_00816230"/>
<dbReference type="GO" id="GO:0005634">
    <property type="term" value="C:nucleus"/>
    <property type="evidence" value="ECO:0007669"/>
    <property type="project" value="TreeGrafter"/>
</dbReference>
<dbReference type="GO" id="GO:0005829">
    <property type="term" value="C:cytosol"/>
    <property type="evidence" value="ECO:0007669"/>
    <property type="project" value="TreeGrafter"/>
</dbReference>
<dbReference type="EMBL" id="GG662700">
    <property type="protein sequence ID" value="EAR95885.2"/>
    <property type="molecule type" value="Genomic_DNA"/>
</dbReference>
<dbReference type="GeneID" id="7843161"/>
<dbReference type="RefSeq" id="XP_001016130.2">
    <property type="nucleotide sequence ID" value="XM_001016130.2"/>
</dbReference>
<dbReference type="GO" id="GO:0031267">
    <property type="term" value="F:small GTPase binding"/>
    <property type="evidence" value="ECO:0007669"/>
    <property type="project" value="TreeGrafter"/>
</dbReference>
<dbReference type="GO" id="GO:0048471">
    <property type="term" value="C:perinuclear region of cytoplasm"/>
    <property type="evidence" value="ECO:0007669"/>
    <property type="project" value="TreeGrafter"/>
</dbReference>
<dbReference type="InterPro" id="IPR032675">
    <property type="entry name" value="LRR_dom_sf"/>
</dbReference>
<dbReference type="InterPro" id="IPR027038">
    <property type="entry name" value="RanGap"/>
</dbReference>
<dbReference type="Proteomes" id="UP000009168">
    <property type="component" value="Unassembled WGS sequence"/>
</dbReference>
<reference evidence="5" key="1">
    <citation type="journal article" date="2006" name="PLoS Biol.">
        <title>Macronuclear genome sequence of the ciliate Tetrahymena thermophila, a model eukaryote.</title>
        <authorList>
            <person name="Eisen J.A."/>
            <person name="Coyne R.S."/>
            <person name="Wu M."/>
            <person name="Wu D."/>
            <person name="Thiagarajan M."/>
            <person name="Wortman J.R."/>
            <person name="Badger J.H."/>
            <person name="Ren Q."/>
            <person name="Amedeo P."/>
            <person name="Jones K.M."/>
            <person name="Tallon L.J."/>
            <person name="Delcher A.L."/>
            <person name="Salzberg S.L."/>
            <person name="Silva J.C."/>
            <person name="Haas B.J."/>
            <person name="Majoros W.H."/>
            <person name="Farzad M."/>
            <person name="Carlton J.M."/>
            <person name="Smith R.K. Jr."/>
            <person name="Garg J."/>
            <person name="Pearlman R.E."/>
            <person name="Karrer K.M."/>
            <person name="Sun L."/>
            <person name="Manning G."/>
            <person name="Elde N.C."/>
            <person name="Turkewitz A.P."/>
            <person name="Asai D.J."/>
            <person name="Wilkes D.E."/>
            <person name="Wang Y."/>
            <person name="Cai H."/>
            <person name="Collins K."/>
            <person name="Stewart B.A."/>
            <person name="Lee S.R."/>
            <person name="Wilamowska K."/>
            <person name="Weinberg Z."/>
            <person name="Ruzzo W.L."/>
            <person name="Wloga D."/>
            <person name="Gaertig J."/>
            <person name="Frankel J."/>
            <person name="Tsao C.-C."/>
            <person name="Gorovsky M.A."/>
            <person name="Keeling P.J."/>
            <person name="Waller R.F."/>
            <person name="Patron N.J."/>
            <person name="Cherry J.M."/>
            <person name="Stover N.A."/>
            <person name="Krieger C.J."/>
            <person name="del Toro C."/>
            <person name="Ryder H.F."/>
            <person name="Williamson S.C."/>
            <person name="Barbeau R.A."/>
            <person name="Hamilton E.P."/>
            <person name="Orias E."/>
        </authorList>
    </citation>
    <scope>NUCLEOTIDE SEQUENCE [LARGE SCALE GENOMIC DNA]</scope>
    <source>
        <strain evidence="5">SB210</strain>
    </source>
</reference>
<evidence type="ECO:0000313" key="5">
    <source>
        <dbReference type="Proteomes" id="UP000009168"/>
    </source>
</evidence>
<dbReference type="GO" id="GO:0006913">
    <property type="term" value="P:nucleocytoplasmic transport"/>
    <property type="evidence" value="ECO:0007669"/>
    <property type="project" value="TreeGrafter"/>
</dbReference>
<evidence type="ECO:0000256" key="2">
    <source>
        <dbReference type="ARBA" id="ARBA00022614"/>
    </source>
</evidence>
<dbReference type="InParanoid" id="Q23HC3"/>
<dbReference type="Gene3D" id="3.80.10.10">
    <property type="entry name" value="Ribonuclease Inhibitor"/>
    <property type="match status" value="2"/>
</dbReference>
<protein>
    <recommendedName>
        <fullName evidence="6">Kinase domain protein</fullName>
    </recommendedName>
</protein>
<dbReference type="InterPro" id="IPR001611">
    <property type="entry name" value="Leu-rich_rpt"/>
</dbReference>
<dbReference type="Pfam" id="PF13516">
    <property type="entry name" value="LRR_6"/>
    <property type="match status" value="2"/>
</dbReference>
<dbReference type="OrthoDB" id="291766at2759"/>
<keyword evidence="2" id="KW-0433">Leucine-rich repeat</keyword>
<dbReference type="HOGENOM" id="CLU_044292_0_0_1"/>
<dbReference type="PANTHER" id="PTHR24113">
    <property type="entry name" value="RAN GTPASE-ACTIVATING PROTEIN 1"/>
    <property type="match status" value="1"/>
</dbReference>
<evidence type="ECO:0000313" key="4">
    <source>
        <dbReference type="EMBL" id="EAR95885.2"/>
    </source>
</evidence>
<dbReference type="AlphaFoldDB" id="Q23HC3"/>
<gene>
    <name evidence="4" type="ORF">TTHERM_00816230</name>
</gene>
<proteinExistence type="predicted"/>
<dbReference type="PANTHER" id="PTHR24113:SF12">
    <property type="entry name" value="RAN GTPASE-ACTIVATING PROTEIN 1"/>
    <property type="match status" value="1"/>
</dbReference>
<evidence type="ECO:0000256" key="3">
    <source>
        <dbReference type="ARBA" id="ARBA00022737"/>
    </source>
</evidence>
<keyword evidence="5" id="KW-1185">Reference proteome</keyword>
<sequence>MDKENIDFSDVEKFLLTHYIKCPTHKRSVIYLRLDDEEDPQVIKCQKCLDEKKYKCFIDMIELLQSDNHFIFQKWPIHDDDQIYEKLEQISLWPFAKYCQEINLLFDEIIEAIQSKRKSILKNLGLIEEITQKPLNFFKEICQKEKLIDIIKTQFGDQKKQNEMILNIIKQNQENYEKNKKLLVELINQANKNLFSLSKIQNIKEEVLSSINKLNTFDDLQVIVDQSNNITIENYDQCFKKIKITKIEEFNKYYDYQKIKIDFGEQQLTFQDIQTISQSLNKFKKINEFTLRISGIQIGNEEMYEIIKGLYKHKTLTKLKLKFKLNVFKSAGAQYIAKFIKQNKNLVKLHLNLNLDDIKQEGASSIADAIETCQNLNNLALYFQRNYYDAEGIENIARAIEKHQKLEILKIDYQSNYMEDEITQIISNALGKNKNLTELDLNFDSCSIEDEGAFYIGDALAKLLNLQILKLSLRNNEIGVKGAQKIIKDLENNRKIQDLHINLSDSEEICQLGNRNLVRNTFNEFKKKLKQQLQLLL</sequence>
<keyword evidence="3" id="KW-0677">Repeat</keyword>
<organism evidence="4 5">
    <name type="scientific">Tetrahymena thermophila (strain SB210)</name>
    <dbReference type="NCBI Taxonomy" id="312017"/>
    <lineage>
        <taxon>Eukaryota</taxon>
        <taxon>Sar</taxon>
        <taxon>Alveolata</taxon>
        <taxon>Ciliophora</taxon>
        <taxon>Intramacronucleata</taxon>
        <taxon>Oligohymenophorea</taxon>
        <taxon>Hymenostomatida</taxon>
        <taxon>Tetrahymenina</taxon>
        <taxon>Tetrahymenidae</taxon>
        <taxon>Tetrahymena</taxon>
    </lineage>
</organism>
<accession>Q23HC3</accession>
<keyword evidence="1" id="KW-0343">GTPase activation</keyword>
<dbReference type="SMART" id="SM00368">
    <property type="entry name" value="LRR_RI"/>
    <property type="match status" value="3"/>
</dbReference>
<evidence type="ECO:0008006" key="6">
    <source>
        <dbReference type="Google" id="ProtNLM"/>
    </source>
</evidence>
<evidence type="ECO:0000256" key="1">
    <source>
        <dbReference type="ARBA" id="ARBA00022468"/>
    </source>
</evidence>
<name>Q23HC3_TETTS</name>